<feature type="region of interest" description="Disordered" evidence="1">
    <location>
        <begin position="36"/>
        <end position="57"/>
    </location>
</feature>
<comment type="caution">
    <text evidence="3">The sequence shown here is derived from an EMBL/GenBank/DDBJ whole genome shotgun (WGS) entry which is preliminary data.</text>
</comment>
<accession>A0ABP8QWE3</accession>
<dbReference type="Proteomes" id="UP001500503">
    <property type="component" value="Unassembled WGS sequence"/>
</dbReference>
<evidence type="ECO:0000313" key="3">
    <source>
        <dbReference type="EMBL" id="GAA4511780.1"/>
    </source>
</evidence>
<feature type="chain" id="PRO_5045471531" evidence="2">
    <location>
        <begin position="28"/>
        <end position="112"/>
    </location>
</feature>
<protein>
    <submittedName>
        <fullName evidence="3">Uncharacterized protein</fullName>
    </submittedName>
</protein>
<proteinExistence type="predicted"/>
<reference evidence="4" key="1">
    <citation type="journal article" date="2019" name="Int. J. Syst. Evol. Microbiol.">
        <title>The Global Catalogue of Microorganisms (GCM) 10K type strain sequencing project: providing services to taxonomists for standard genome sequencing and annotation.</title>
        <authorList>
            <consortium name="The Broad Institute Genomics Platform"/>
            <consortium name="The Broad Institute Genome Sequencing Center for Infectious Disease"/>
            <person name="Wu L."/>
            <person name="Ma J."/>
        </authorList>
    </citation>
    <scope>NUCLEOTIDE SEQUENCE [LARGE SCALE GENOMIC DNA]</scope>
    <source>
        <strain evidence="4">JCM 17933</strain>
    </source>
</reference>
<keyword evidence="2" id="KW-0732">Signal</keyword>
<feature type="compositionally biased region" description="Low complexity" evidence="1">
    <location>
        <begin position="36"/>
        <end position="48"/>
    </location>
</feature>
<evidence type="ECO:0000313" key="4">
    <source>
        <dbReference type="Proteomes" id="UP001500503"/>
    </source>
</evidence>
<evidence type="ECO:0000256" key="1">
    <source>
        <dbReference type="SAM" id="MobiDB-lite"/>
    </source>
</evidence>
<dbReference type="EMBL" id="BAABHF010000046">
    <property type="protein sequence ID" value="GAA4511780.1"/>
    <property type="molecule type" value="Genomic_DNA"/>
</dbReference>
<organism evidence="3 4">
    <name type="scientific">Actinoallomurus oryzae</name>
    <dbReference type="NCBI Taxonomy" id="502180"/>
    <lineage>
        <taxon>Bacteria</taxon>
        <taxon>Bacillati</taxon>
        <taxon>Actinomycetota</taxon>
        <taxon>Actinomycetes</taxon>
        <taxon>Streptosporangiales</taxon>
        <taxon>Thermomonosporaceae</taxon>
        <taxon>Actinoallomurus</taxon>
    </lineage>
</organism>
<gene>
    <name evidence="3" type="ORF">GCM10023191_076400</name>
</gene>
<name>A0ABP8QWE3_9ACTN</name>
<keyword evidence="4" id="KW-1185">Reference proteome</keyword>
<feature type="signal peptide" evidence="2">
    <location>
        <begin position="1"/>
        <end position="27"/>
    </location>
</feature>
<evidence type="ECO:0000256" key="2">
    <source>
        <dbReference type="SAM" id="SignalP"/>
    </source>
</evidence>
<sequence>MCLSRTVVTSAALTVILCCPVASEASAAPGSARTTAAMAASSLAEPTAESPYQSGYTDGYAAGDEHVRQYCDATFGMPPPWQGDREGAYWKGYWDGWSDGGNAGQQKYCHAP</sequence>